<dbReference type="EMBL" id="JARQZJ010000036">
    <property type="protein sequence ID" value="KAK9876441.1"/>
    <property type="molecule type" value="Genomic_DNA"/>
</dbReference>
<dbReference type="Proteomes" id="UP001431783">
    <property type="component" value="Unassembled WGS sequence"/>
</dbReference>
<gene>
    <name evidence="1" type="ORF">WA026_012754</name>
</gene>
<organism evidence="1 2">
    <name type="scientific">Henosepilachna vigintioctopunctata</name>
    <dbReference type="NCBI Taxonomy" id="420089"/>
    <lineage>
        <taxon>Eukaryota</taxon>
        <taxon>Metazoa</taxon>
        <taxon>Ecdysozoa</taxon>
        <taxon>Arthropoda</taxon>
        <taxon>Hexapoda</taxon>
        <taxon>Insecta</taxon>
        <taxon>Pterygota</taxon>
        <taxon>Neoptera</taxon>
        <taxon>Endopterygota</taxon>
        <taxon>Coleoptera</taxon>
        <taxon>Polyphaga</taxon>
        <taxon>Cucujiformia</taxon>
        <taxon>Coccinelloidea</taxon>
        <taxon>Coccinellidae</taxon>
        <taxon>Epilachninae</taxon>
        <taxon>Epilachnini</taxon>
        <taxon>Henosepilachna</taxon>
    </lineage>
</organism>
<reference evidence="1 2" key="1">
    <citation type="submission" date="2023-03" db="EMBL/GenBank/DDBJ databases">
        <title>Genome insight into feeding habits of ladybird beetles.</title>
        <authorList>
            <person name="Li H.-S."/>
            <person name="Huang Y.-H."/>
            <person name="Pang H."/>
        </authorList>
    </citation>
    <scope>NUCLEOTIDE SEQUENCE [LARGE SCALE GENOMIC DNA]</scope>
    <source>
        <strain evidence="1">SYSU_2023b</strain>
        <tissue evidence="1">Whole body</tissue>
    </source>
</reference>
<proteinExistence type="predicted"/>
<comment type="caution">
    <text evidence="1">The sequence shown here is derived from an EMBL/GenBank/DDBJ whole genome shotgun (WGS) entry which is preliminary data.</text>
</comment>
<evidence type="ECO:0000313" key="1">
    <source>
        <dbReference type="EMBL" id="KAK9876441.1"/>
    </source>
</evidence>
<evidence type="ECO:0000313" key="2">
    <source>
        <dbReference type="Proteomes" id="UP001431783"/>
    </source>
</evidence>
<protein>
    <submittedName>
        <fullName evidence="1">Uncharacterized protein</fullName>
    </submittedName>
</protein>
<accession>A0AAW1U743</accession>
<sequence>MVEPTHIHVEIIDGFYYLHLIGSSIAQTFDEISESIPIKICSTKATEIHSIFDRYLSPSIEDSERERRKKFDIPYKISGPQQTTPNNFLQSLKIYRFKEVLVLFLVENDNLVTIIQNKKIFCFDDRRSSLKIRSFVKKYAQTYGIRNLTCQFSN</sequence>
<keyword evidence="2" id="KW-1185">Reference proteome</keyword>
<dbReference type="AlphaFoldDB" id="A0AAW1U743"/>
<name>A0AAW1U743_9CUCU</name>